<name>A0A1V8SXY0_9PEZI</name>
<dbReference type="AlphaFoldDB" id="A0A1V8SXY0"/>
<dbReference type="InParanoid" id="A0A1V8SXY0"/>
<gene>
    <name evidence="1" type="ORF">B0A48_10571</name>
</gene>
<dbReference type="EMBL" id="NAJO01000023">
    <property type="protein sequence ID" value="OQO03929.1"/>
    <property type="molecule type" value="Genomic_DNA"/>
</dbReference>
<evidence type="ECO:0000313" key="1">
    <source>
        <dbReference type="EMBL" id="OQO03929.1"/>
    </source>
</evidence>
<protein>
    <submittedName>
        <fullName evidence="1">Uncharacterized protein</fullName>
    </submittedName>
</protein>
<keyword evidence="2" id="KW-1185">Reference proteome</keyword>
<comment type="caution">
    <text evidence="1">The sequence shown here is derived from an EMBL/GenBank/DDBJ whole genome shotgun (WGS) entry which is preliminary data.</text>
</comment>
<dbReference type="Proteomes" id="UP000192596">
    <property type="component" value="Unassembled WGS sequence"/>
</dbReference>
<evidence type="ECO:0000313" key="2">
    <source>
        <dbReference type="Proteomes" id="UP000192596"/>
    </source>
</evidence>
<reference evidence="2" key="1">
    <citation type="submission" date="2017-03" db="EMBL/GenBank/DDBJ databases">
        <title>Genomes of endolithic fungi from Antarctica.</title>
        <authorList>
            <person name="Coleine C."/>
            <person name="Masonjones S."/>
            <person name="Stajich J.E."/>
        </authorList>
    </citation>
    <scope>NUCLEOTIDE SEQUENCE [LARGE SCALE GENOMIC DNA]</scope>
    <source>
        <strain evidence="2">CCFEE 5527</strain>
    </source>
</reference>
<proteinExistence type="predicted"/>
<organism evidence="1 2">
    <name type="scientific">Cryoendolithus antarcticus</name>
    <dbReference type="NCBI Taxonomy" id="1507870"/>
    <lineage>
        <taxon>Eukaryota</taxon>
        <taxon>Fungi</taxon>
        <taxon>Dikarya</taxon>
        <taxon>Ascomycota</taxon>
        <taxon>Pezizomycotina</taxon>
        <taxon>Dothideomycetes</taxon>
        <taxon>Dothideomycetidae</taxon>
        <taxon>Cladosporiales</taxon>
        <taxon>Cladosporiaceae</taxon>
        <taxon>Cryoendolithus</taxon>
    </lineage>
</organism>
<accession>A0A1V8SXY0</accession>
<sequence>MNFDEYLSEYTGHFVAKKNKQDHGDGMDVDEEVCVPYYTEIEELQTLGPIALHLTSKAILCAARPRAALRFSLLVTTKSSFLRAMTSHARDGSVSSVRSIFIDHRAWYDSSDRVEEVPEYALCTPAFRDSAIQSVEYRSRPHILDLAPKPFSNFDRFNTTAFEGLSIEVRKSDCFAFLGMLQDYCPKSLRTCRYRVLAVEHCMEAFFQSFVCFFCRVNVHRFINVGAKSMHNCRSRDLHLEKPTAWCRKVQRHKRKLTWAQYAAMDEDAQSKVFHGRSGAWIRDRLHDSIVFNEWLAIDVADKRFATKLAEHRAAVAESASVVALHDNT</sequence>